<dbReference type="RefSeq" id="WP_147744962.1">
    <property type="nucleotide sequence ID" value="NZ_VRUR01000002.1"/>
</dbReference>
<sequence>MSSKSGIALLSLIVAFYSCKTKAEQEKNNTVQDAFTEITEQRYVEGTRIISKEYPNIEIEVNDEFTYVGKFDFEIIASSDEYPEDIRGKALAAGERLVFAVTDEHQNVEKLFIAQFEGFLDNNDFTYNYNFDNAAFIGNNKYRQNTWFYNSKKLAQESPRNEGALTRAFLEKKGYVLEDEFMMSRYVGLASEDRKKEVIFFYLEMLKGVTGYNLNEYQNTLSKEKTTEIERSLVERSKQSFSIVKG</sequence>
<name>A0A5C8V3Q2_9FLAO</name>
<evidence type="ECO:0008006" key="3">
    <source>
        <dbReference type="Google" id="ProtNLM"/>
    </source>
</evidence>
<dbReference type="PROSITE" id="PS51257">
    <property type="entry name" value="PROKAR_LIPOPROTEIN"/>
    <property type="match status" value="1"/>
</dbReference>
<comment type="caution">
    <text evidence="1">The sequence shown here is derived from an EMBL/GenBank/DDBJ whole genome shotgun (WGS) entry which is preliminary data.</text>
</comment>
<gene>
    <name evidence="1" type="ORF">FVB32_16710</name>
</gene>
<dbReference type="EMBL" id="VRUR01000002">
    <property type="protein sequence ID" value="TXN36190.1"/>
    <property type="molecule type" value="Genomic_DNA"/>
</dbReference>
<protein>
    <recommendedName>
        <fullName evidence="3">Lipoprotein</fullName>
    </recommendedName>
</protein>
<evidence type="ECO:0000313" key="2">
    <source>
        <dbReference type="Proteomes" id="UP000321456"/>
    </source>
</evidence>
<organism evidence="1 2">
    <name type="scientific">Flagellimonas hymeniacidonis</name>
    <dbReference type="NCBI Taxonomy" id="2603628"/>
    <lineage>
        <taxon>Bacteria</taxon>
        <taxon>Pseudomonadati</taxon>
        <taxon>Bacteroidota</taxon>
        <taxon>Flavobacteriia</taxon>
        <taxon>Flavobacteriales</taxon>
        <taxon>Flavobacteriaceae</taxon>
        <taxon>Flagellimonas</taxon>
    </lineage>
</organism>
<reference evidence="1 2" key="1">
    <citation type="submission" date="2019-08" db="EMBL/GenBank/DDBJ databases">
        <title>Professor.</title>
        <authorList>
            <person name="Park J.S."/>
        </authorList>
    </citation>
    <scope>NUCLEOTIDE SEQUENCE [LARGE SCALE GENOMIC DNA]</scope>
    <source>
        <strain evidence="1 2">176CP5-101</strain>
    </source>
</reference>
<proteinExistence type="predicted"/>
<keyword evidence="2" id="KW-1185">Reference proteome</keyword>
<accession>A0A5C8V3Q2</accession>
<evidence type="ECO:0000313" key="1">
    <source>
        <dbReference type="EMBL" id="TXN36190.1"/>
    </source>
</evidence>
<dbReference type="AlphaFoldDB" id="A0A5C8V3Q2"/>
<dbReference type="Proteomes" id="UP000321456">
    <property type="component" value="Unassembled WGS sequence"/>
</dbReference>